<keyword evidence="12" id="KW-1185">Reference proteome</keyword>
<accession>A0A512RRF8</accession>
<comment type="subcellular location">
    <subcellularLocation>
        <location evidence="1 8">Cell outer membrane</location>
        <topology evidence="1 8">Multi-pass membrane protein</topology>
    </subcellularLocation>
</comment>
<dbReference type="PANTHER" id="PTHR30069">
    <property type="entry name" value="TONB-DEPENDENT OUTER MEMBRANE RECEPTOR"/>
    <property type="match status" value="1"/>
</dbReference>
<dbReference type="InterPro" id="IPR012910">
    <property type="entry name" value="Plug_dom"/>
</dbReference>
<dbReference type="EMBL" id="BKAU01000006">
    <property type="protein sequence ID" value="GEP98264.1"/>
    <property type="molecule type" value="Genomic_DNA"/>
</dbReference>
<evidence type="ECO:0000256" key="8">
    <source>
        <dbReference type="PROSITE-ProRule" id="PRU01360"/>
    </source>
</evidence>
<gene>
    <name evidence="11" type="ORF">CCY01nite_45240</name>
</gene>
<evidence type="ECO:0000256" key="5">
    <source>
        <dbReference type="ARBA" id="ARBA00022729"/>
    </source>
</evidence>
<evidence type="ECO:0000256" key="1">
    <source>
        <dbReference type="ARBA" id="ARBA00004571"/>
    </source>
</evidence>
<dbReference type="PANTHER" id="PTHR30069:SF29">
    <property type="entry name" value="HEMOGLOBIN AND HEMOGLOBIN-HAPTOGLOBIN-BINDING PROTEIN 1-RELATED"/>
    <property type="match status" value="1"/>
</dbReference>
<evidence type="ECO:0000256" key="4">
    <source>
        <dbReference type="ARBA" id="ARBA00022692"/>
    </source>
</evidence>
<comment type="caution">
    <text evidence="11">The sequence shown here is derived from an EMBL/GenBank/DDBJ whole genome shotgun (WGS) entry which is preliminary data.</text>
</comment>
<organism evidence="11 12">
    <name type="scientific">Chitinophaga cymbidii</name>
    <dbReference type="NCBI Taxonomy" id="1096750"/>
    <lineage>
        <taxon>Bacteria</taxon>
        <taxon>Pseudomonadati</taxon>
        <taxon>Bacteroidota</taxon>
        <taxon>Chitinophagia</taxon>
        <taxon>Chitinophagales</taxon>
        <taxon>Chitinophagaceae</taxon>
        <taxon>Chitinophaga</taxon>
    </lineage>
</organism>
<dbReference type="AlphaFoldDB" id="A0A512RRF8"/>
<evidence type="ECO:0000313" key="11">
    <source>
        <dbReference type="EMBL" id="GEP98264.1"/>
    </source>
</evidence>
<dbReference type="NCBIfam" id="TIGR04056">
    <property type="entry name" value="OMP_RagA_SusC"/>
    <property type="match status" value="1"/>
</dbReference>
<dbReference type="GO" id="GO:0009279">
    <property type="term" value="C:cell outer membrane"/>
    <property type="evidence" value="ECO:0007669"/>
    <property type="project" value="UniProtKB-SubCell"/>
</dbReference>
<dbReference type="Gene3D" id="2.40.170.20">
    <property type="entry name" value="TonB-dependent receptor, beta-barrel domain"/>
    <property type="match status" value="1"/>
</dbReference>
<keyword evidence="6 8" id="KW-0472">Membrane</keyword>
<dbReference type="InterPro" id="IPR023996">
    <property type="entry name" value="TonB-dep_OMP_SusC/RagA"/>
</dbReference>
<dbReference type="Proteomes" id="UP000321436">
    <property type="component" value="Unassembled WGS sequence"/>
</dbReference>
<feature type="transmembrane region" description="Helical" evidence="9">
    <location>
        <begin position="47"/>
        <end position="65"/>
    </location>
</feature>
<dbReference type="SUPFAM" id="SSF49464">
    <property type="entry name" value="Carboxypeptidase regulatory domain-like"/>
    <property type="match status" value="1"/>
</dbReference>
<dbReference type="GO" id="GO:0015344">
    <property type="term" value="F:siderophore uptake transmembrane transporter activity"/>
    <property type="evidence" value="ECO:0007669"/>
    <property type="project" value="TreeGrafter"/>
</dbReference>
<keyword evidence="9" id="KW-1133">Transmembrane helix</keyword>
<reference evidence="11 12" key="1">
    <citation type="submission" date="2019-07" db="EMBL/GenBank/DDBJ databases">
        <title>Whole genome shotgun sequence of Chitinophaga cymbidii NBRC 109752.</title>
        <authorList>
            <person name="Hosoyama A."/>
            <person name="Uohara A."/>
            <person name="Ohji S."/>
            <person name="Ichikawa N."/>
        </authorList>
    </citation>
    <scope>NUCLEOTIDE SEQUENCE [LARGE SCALE GENOMIC DNA]</scope>
    <source>
        <strain evidence="11 12">NBRC 109752</strain>
    </source>
</reference>
<evidence type="ECO:0000256" key="7">
    <source>
        <dbReference type="ARBA" id="ARBA00023237"/>
    </source>
</evidence>
<feature type="domain" description="TonB-dependent receptor plug" evidence="10">
    <location>
        <begin position="164"/>
        <end position="290"/>
    </location>
</feature>
<dbReference type="SUPFAM" id="SSF56935">
    <property type="entry name" value="Porins"/>
    <property type="match status" value="1"/>
</dbReference>
<dbReference type="Gene3D" id="2.170.130.10">
    <property type="entry name" value="TonB-dependent receptor, plug domain"/>
    <property type="match status" value="1"/>
</dbReference>
<dbReference type="Gene3D" id="2.60.40.1120">
    <property type="entry name" value="Carboxypeptidase-like, regulatory domain"/>
    <property type="match status" value="1"/>
</dbReference>
<keyword evidence="2 8" id="KW-0813">Transport</keyword>
<keyword evidence="7 8" id="KW-0998">Cell outer membrane</keyword>
<name>A0A512RRF8_9BACT</name>
<evidence type="ECO:0000256" key="2">
    <source>
        <dbReference type="ARBA" id="ARBA00022448"/>
    </source>
</evidence>
<dbReference type="InterPro" id="IPR039426">
    <property type="entry name" value="TonB-dep_rcpt-like"/>
</dbReference>
<dbReference type="Pfam" id="PF13715">
    <property type="entry name" value="CarbopepD_reg_2"/>
    <property type="match status" value="1"/>
</dbReference>
<keyword evidence="5" id="KW-0732">Signal</keyword>
<dbReference type="PROSITE" id="PS52016">
    <property type="entry name" value="TONB_DEPENDENT_REC_3"/>
    <property type="match status" value="1"/>
</dbReference>
<comment type="similarity">
    <text evidence="8">Belongs to the TonB-dependent receptor family.</text>
</comment>
<evidence type="ECO:0000313" key="12">
    <source>
        <dbReference type="Proteomes" id="UP000321436"/>
    </source>
</evidence>
<dbReference type="Pfam" id="PF07715">
    <property type="entry name" value="Plug"/>
    <property type="match status" value="1"/>
</dbReference>
<dbReference type="GO" id="GO:0044718">
    <property type="term" value="P:siderophore transmembrane transport"/>
    <property type="evidence" value="ECO:0007669"/>
    <property type="project" value="TreeGrafter"/>
</dbReference>
<dbReference type="InterPro" id="IPR037066">
    <property type="entry name" value="Plug_dom_sf"/>
</dbReference>
<protein>
    <submittedName>
        <fullName evidence="11">SusC/RagA family TonB-linked outer membrane protein</fullName>
    </submittedName>
</protein>
<sequence length="1052" mass="114624">MNVQVAIRRCIARCAGYLRLSVSFFSKYQNFIDMTNPLKKQHRRWKALPLIFLFLALAFPAMTQVRISGKVTATDGSPVPGITVQLTGTTTGGSSDATGQYSFSANIRPGTHTLEFSGIGFRSVRKAITVSGDAVSADAVMEEDVLNMDEVVVIGSSLRQSRKQLGNTVNSVNAKQLVNTGSGNIGAALQGKVPGAQITQTSGDPSGGISVRMRGTSTIKGSSEPLYVIDGVIVSNSTTNVTNMNVNAGGSAELGTNRMADINPNDIERIDVIPGASASAIYGSRASNGVVLITTKSGKKGELKVDFGTSIITNSLRKKVYISEYGKQFGSASLRLGNISNGPGNTITYIRPDGQERKLSVDLVDVTRYDYQDQIFHTGLGTDNYVSISGGTDKTKYYFSGGYYYNQGIIRNTDFRRFNFKTRVEQIINDYITISGGIAYTNSFSHEKPNGNVFWSPINAVNITNNIYNIEERDADGNLKNVEPTRVNPLSVIEDMELTQAVSRTISDLQVKIRPVKGLSIDYILGVDNFSQEGNNLIERYPYIAAQEGLGYVSSALVNSFLINNDVNISYSTSPGNFSSLTTAGFNHQYQKITGLFNEGRDLLNGITTINGAATRLDPRYSYDQRQVFGGFLQQTFGYKNIAFLTAAARIDGSTSFPQDTRTYFYPKLSASWNINEMGFWKDMQRSWFSSARLRASWGLAGNLTGIGTYDRFSTYLSGSLNGIATYNLNTALGNQLVEPERSSEIEFGTDLSFLNNRLGVIFTVYNKRIVGNSLLVDRVLAPSSGGSTRTENVGDLTNKGWELGINAVPISGKDFSWNVGGSLSRNKNLVTSSSQVTPIALANAAGSVSVILAGEPLGVFYGNYFERDAKGGIAVDSEGRPIAALDAQKVLLRRVLGSPHPDWLLNFSNTLAYKKLTFSFLIDGALGQEVFNADRRTRQGVGIGDYSEREIKGELPRGYIFAVYNTEEWRVEDGSYVKLREVSLSLELPSFAKFIKSSSVSLTGRNLISWDSYDGYDPETNAGGNSSVLRGIDFGNVPIPRTFQLSLRASF</sequence>
<evidence type="ECO:0000256" key="3">
    <source>
        <dbReference type="ARBA" id="ARBA00022452"/>
    </source>
</evidence>
<keyword evidence="3 8" id="KW-1134">Transmembrane beta strand</keyword>
<keyword evidence="4 8" id="KW-0812">Transmembrane</keyword>
<dbReference type="NCBIfam" id="TIGR04057">
    <property type="entry name" value="SusC_RagA_signa"/>
    <property type="match status" value="1"/>
</dbReference>
<dbReference type="InterPro" id="IPR008969">
    <property type="entry name" value="CarboxyPept-like_regulatory"/>
</dbReference>
<dbReference type="InterPro" id="IPR036942">
    <property type="entry name" value="Beta-barrel_TonB_sf"/>
</dbReference>
<evidence type="ECO:0000259" key="10">
    <source>
        <dbReference type="Pfam" id="PF07715"/>
    </source>
</evidence>
<proteinExistence type="inferred from homology"/>
<dbReference type="InterPro" id="IPR023997">
    <property type="entry name" value="TonB-dep_OMP_SusC/RagA_CS"/>
</dbReference>
<evidence type="ECO:0000256" key="9">
    <source>
        <dbReference type="SAM" id="Phobius"/>
    </source>
</evidence>
<evidence type="ECO:0000256" key="6">
    <source>
        <dbReference type="ARBA" id="ARBA00023136"/>
    </source>
</evidence>